<dbReference type="AlphaFoldDB" id="A0A2V3DR49"/>
<accession>A0A2V3DR49</accession>
<sequence>MVAHLLRLKVALLRNSMNRTPWQLVGLIIGALYGLGILVMVLVGLAVLGATDSALVGTVLVLAGAALFLGWLIVPVVAAGLDMTLDPARFTTYAIPMKSMLTGLALSGFIGIPGAITLLAAVGTAAAWWRHPVAAVAALICGALAALTCIVASRAITAASTSLASSRRFRDVSGIVVLVPLMLMGPIIAGISSGITDFADFLPQLANTVSWTPLGAIWAVPAAIASGAYGAAAVKFLIALATIAALTWVWKVCLVRALVTPAFSGKARRKPGKLGFFAMFAQTPTGAIAARCLTYWFRDPRYSAGLLISPLIPVVLVFGGSQTGGMDAVGPILSYSGAIAAFMIAWSISSDISYDSTAFALHLASGVCGKADRTGRVLAASVLALPLGLLFAIAGSVVSGTWAQFPPAVGLIMGAAGAGLGLASVLSSRFTMMAPLPGESPMKSKPGNSFATVLVQLGGFVGAGVLAAPVAVLVIIGAVTGQPLFGWLALLVGLLLGALYVVLGIRIGGAQYERRGPELLQSVSVDR</sequence>
<feature type="transmembrane region" description="Helical" evidence="1">
    <location>
        <begin position="21"/>
        <end position="48"/>
    </location>
</feature>
<dbReference type="Proteomes" id="UP000246303">
    <property type="component" value="Unassembled WGS sequence"/>
</dbReference>
<feature type="transmembrane region" description="Helical" evidence="1">
    <location>
        <begin position="408"/>
        <end position="432"/>
    </location>
</feature>
<dbReference type="RefSeq" id="WP_110106651.1">
    <property type="nucleotide sequence ID" value="NZ_JACBZZ010000001.1"/>
</dbReference>
<feature type="transmembrane region" description="Helical" evidence="1">
    <location>
        <begin position="328"/>
        <end position="348"/>
    </location>
</feature>
<comment type="caution">
    <text evidence="2">The sequence shown here is derived from an EMBL/GenBank/DDBJ whole genome shotgun (WGS) entry which is preliminary data.</text>
</comment>
<keyword evidence="1" id="KW-1133">Transmembrane helix</keyword>
<organism evidence="2 3">
    <name type="scientific">Arthrobacter psychrochitiniphilus</name>
    <dbReference type="NCBI Taxonomy" id="291045"/>
    <lineage>
        <taxon>Bacteria</taxon>
        <taxon>Bacillati</taxon>
        <taxon>Actinomycetota</taxon>
        <taxon>Actinomycetes</taxon>
        <taxon>Micrococcales</taxon>
        <taxon>Micrococcaceae</taxon>
        <taxon>Arthrobacter</taxon>
    </lineage>
</organism>
<feature type="transmembrane region" description="Helical" evidence="1">
    <location>
        <begin position="101"/>
        <end position="127"/>
    </location>
</feature>
<feature type="transmembrane region" description="Helical" evidence="1">
    <location>
        <begin position="54"/>
        <end position="81"/>
    </location>
</feature>
<name>A0A2V3DR49_9MICC</name>
<keyword evidence="1" id="KW-0472">Membrane</keyword>
<protein>
    <submittedName>
        <fullName evidence="2">Transporter</fullName>
    </submittedName>
</protein>
<evidence type="ECO:0000313" key="3">
    <source>
        <dbReference type="Proteomes" id="UP000246303"/>
    </source>
</evidence>
<keyword evidence="1" id="KW-0812">Transmembrane</keyword>
<reference evidence="2 3" key="1">
    <citation type="submission" date="2018-05" db="EMBL/GenBank/DDBJ databases">
        <title>Genetic diversity of glacier-inhabiting Cryobacterium bacteria in China and description of Cryobacterium mengkeensis sp. nov. and Arthrobacter glacialis sp. nov.</title>
        <authorList>
            <person name="Liu Q."/>
            <person name="Xin Y.-H."/>
        </authorList>
    </citation>
    <scope>NUCLEOTIDE SEQUENCE [LARGE SCALE GENOMIC DNA]</scope>
    <source>
        <strain evidence="2 3">GP3</strain>
    </source>
</reference>
<gene>
    <name evidence="2" type="ORF">CVS29_12435</name>
</gene>
<feature type="transmembrane region" description="Helical" evidence="1">
    <location>
        <begin position="211"/>
        <end position="229"/>
    </location>
</feature>
<feature type="transmembrane region" description="Helical" evidence="1">
    <location>
        <begin position="133"/>
        <end position="152"/>
    </location>
</feature>
<feature type="transmembrane region" description="Helical" evidence="1">
    <location>
        <begin position="304"/>
        <end position="322"/>
    </location>
</feature>
<dbReference type="EMBL" id="QHLZ01000007">
    <property type="protein sequence ID" value="PXA64989.1"/>
    <property type="molecule type" value="Genomic_DNA"/>
</dbReference>
<keyword evidence="3" id="KW-1185">Reference proteome</keyword>
<feature type="transmembrane region" description="Helical" evidence="1">
    <location>
        <begin position="236"/>
        <end position="259"/>
    </location>
</feature>
<proteinExistence type="predicted"/>
<feature type="transmembrane region" description="Helical" evidence="1">
    <location>
        <begin position="377"/>
        <end position="402"/>
    </location>
</feature>
<feature type="transmembrane region" description="Helical" evidence="1">
    <location>
        <begin position="274"/>
        <end position="297"/>
    </location>
</feature>
<feature type="transmembrane region" description="Helical" evidence="1">
    <location>
        <begin position="484"/>
        <end position="505"/>
    </location>
</feature>
<feature type="transmembrane region" description="Helical" evidence="1">
    <location>
        <begin position="172"/>
        <end position="191"/>
    </location>
</feature>
<dbReference type="OrthoDB" id="3261041at2"/>
<evidence type="ECO:0000313" key="2">
    <source>
        <dbReference type="EMBL" id="PXA64989.1"/>
    </source>
</evidence>
<feature type="transmembrane region" description="Helical" evidence="1">
    <location>
        <begin position="453"/>
        <end position="478"/>
    </location>
</feature>
<evidence type="ECO:0000256" key="1">
    <source>
        <dbReference type="SAM" id="Phobius"/>
    </source>
</evidence>